<evidence type="ECO:0000256" key="1">
    <source>
        <dbReference type="SAM" id="Phobius"/>
    </source>
</evidence>
<sequence length="208" mass="24049">MLQLKNNIAKKRLIINILNICFFALLLLLVITTPSFESIYFGILSTISIFGMQQLTRKLDKNIGQREDKIIFSCLNKDFNQRNNGLMVYLIVIAFSFTFISGISESYFKKYYSNILFILLITIIVLLLLMMIMVLGFYGMRCYVFDNRIITVQGELNFSDIKKYQLIPLNNGKVQFEANTGEQYVKVKISNKQSKIVESIIKSNCVKQ</sequence>
<name>A0A8J8SD42_9FIRM</name>
<dbReference type="KEGG" id="vgu:HYG85_16080"/>
<keyword evidence="3" id="KW-1185">Reference proteome</keyword>
<dbReference type="Proteomes" id="UP000677305">
    <property type="component" value="Chromosome"/>
</dbReference>
<feature type="transmembrane region" description="Helical" evidence="1">
    <location>
        <begin position="12"/>
        <end position="32"/>
    </location>
</feature>
<reference evidence="2 3" key="1">
    <citation type="submission" date="2020-07" db="EMBL/GenBank/DDBJ databases">
        <title>Vallitalea guaymasensis genome.</title>
        <authorList>
            <person name="Postec A."/>
        </authorList>
    </citation>
    <scope>NUCLEOTIDE SEQUENCE [LARGE SCALE GENOMIC DNA]</scope>
    <source>
        <strain evidence="2 3">Ra1766G1</strain>
    </source>
</reference>
<evidence type="ECO:0000313" key="2">
    <source>
        <dbReference type="EMBL" id="QUH30339.1"/>
    </source>
</evidence>
<dbReference type="EMBL" id="CP058561">
    <property type="protein sequence ID" value="QUH30339.1"/>
    <property type="molecule type" value="Genomic_DNA"/>
</dbReference>
<feature type="transmembrane region" description="Helical" evidence="1">
    <location>
        <begin position="115"/>
        <end position="138"/>
    </location>
</feature>
<feature type="transmembrane region" description="Helical" evidence="1">
    <location>
        <begin position="86"/>
        <end position="103"/>
    </location>
</feature>
<keyword evidence="1" id="KW-0812">Transmembrane</keyword>
<evidence type="ECO:0000313" key="3">
    <source>
        <dbReference type="Proteomes" id="UP000677305"/>
    </source>
</evidence>
<keyword evidence="1" id="KW-0472">Membrane</keyword>
<keyword evidence="1" id="KW-1133">Transmembrane helix</keyword>
<protein>
    <submittedName>
        <fullName evidence="2">Uncharacterized protein</fullName>
    </submittedName>
</protein>
<organism evidence="2 3">
    <name type="scientific">Vallitalea guaymasensis</name>
    <dbReference type="NCBI Taxonomy" id="1185412"/>
    <lineage>
        <taxon>Bacteria</taxon>
        <taxon>Bacillati</taxon>
        <taxon>Bacillota</taxon>
        <taxon>Clostridia</taxon>
        <taxon>Lachnospirales</taxon>
        <taxon>Vallitaleaceae</taxon>
        <taxon>Vallitalea</taxon>
    </lineage>
</organism>
<dbReference type="RefSeq" id="WP_212690514.1">
    <property type="nucleotide sequence ID" value="NZ_CP058561.1"/>
</dbReference>
<dbReference type="AlphaFoldDB" id="A0A8J8SD42"/>
<accession>A0A8J8SD42</accession>
<proteinExistence type="predicted"/>
<gene>
    <name evidence="2" type="ORF">HYG85_16080</name>
</gene>